<keyword evidence="1" id="KW-0812">Transmembrane</keyword>
<keyword evidence="2" id="KW-0496">Mitochondrion</keyword>
<keyword evidence="1" id="KW-1133">Transmembrane helix</keyword>
<keyword evidence="1" id="KW-0472">Membrane</keyword>
<comment type="caution">
    <text evidence="2">The sequence shown here is derived from an EMBL/GenBank/DDBJ whole genome shotgun (WGS) entry which is preliminary data.</text>
</comment>
<gene>
    <name evidence="2" type="ORF">ABT39_MTgene6003</name>
</gene>
<geneLocation type="mitochondrion" evidence="2"/>
<dbReference type="EMBL" id="LKAM01000008">
    <property type="protein sequence ID" value="KUM46999.1"/>
    <property type="molecule type" value="Genomic_DNA"/>
</dbReference>
<organism evidence="2">
    <name type="scientific">Picea glauca</name>
    <name type="common">White spruce</name>
    <name type="synonym">Pinus glauca</name>
    <dbReference type="NCBI Taxonomy" id="3330"/>
    <lineage>
        <taxon>Eukaryota</taxon>
        <taxon>Viridiplantae</taxon>
        <taxon>Streptophyta</taxon>
        <taxon>Embryophyta</taxon>
        <taxon>Tracheophyta</taxon>
        <taxon>Spermatophyta</taxon>
        <taxon>Pinopsida</taxon>
        <taxon>Pinidae</taxon>
        <taxon>Conifers I</taxon>
        <taxon>Pinales</taxon>
        <taxon>Pinaceae</taxon>
        <taxon>Picea</taxon>
    </lineage>
</organism>
<feature type="transmembrane region" description="Helical" evidence="1">
    <location>
        <begin position="14"/>
        <end position="34"/>
    </location>
</feature>
<name>A0A101LX60_PICGL</name>
<dbReference type="AlphaFoldDB" id="A0A101LX60"/>
<sequence>MLHLFPRLPLFNQLWAILSVMLGLLVVAVARLTWLQIVVRTPPHYNCDIVVEDDSHHSSVLNYPDSHFCLSFFLLLSPL</sequence>
<accession>A0A101LX60</accession>
<evidence type="ECO:0000313" key="2">
    <source>
        <dbReference type="EMBL" id="KUM46999.1"/>
    </source>
</evidence>
<protein>
    <submittedName>
        <fullName evidence="2">Uncharacterized protein</fullName>
    </submittedName>
</protein>
<evidence type="ECO:0000256" key="1">
    <source>
        <dbReference type="SAM" id="Phobius"/>
    </source>
</evidence>
<reference evidence="2" key="1">
    <citation type="journal article" date="2015" name="Genome Biol. Evol.">
        <title>Organellar Genomes of White Spruce (Picea glauca): Assembly and Annotation.</title>
        <authorList>
            <person name="Jackman S.D."/>
            <person name="Warren R.L."/>
            <person name="Gibb E.A."/>
            <person name="Vandervalk B.P."/>
            <person name="Mohamadi H."/>
            <person name="Chu J."/>
            <person name="Raymond A."/>
            <person name="Pleasance S."/>
            <person name="Coope R."/>
            <person name="Wildung M.R."/>
            <person name="Ritland C.E."/>
            <person name="Bousquet J."/>
            <person name="Jones S.J."/>
            <person name="Bohlmann J."/>
            <person name="Birol I."/>
        </authorList>
    </citation>
    <scope>NUCLEOTIDE SEQUENCE [LARGE SCALE GENOMIC DNA]</scope>
    <source>
        <tissue evidence="2">Flushing bud</tissue>
    </source>
</reference>
<proteinExistence type="predicted"/>